<evidence type="ECO:0000313" key="2">
    <source>
        <dbReference type="Proteomes" id="UP000004028"/>
    </source>
</evidence>
<protein>
    <submittedName>
        <fullName evidence="1">Uncharacterized protein</fullName>
    </submittedName>
</protein>
<dbReference type="RefSeq" id="WP_004032284.1">
    <property type="nucleotide sequence ID" value="NZ_GG704759.1"/>
</dbReference>
<proteinExistence type="predicted"/>
<name>D2ZMY4_METSM</name>
<dbReference type="Proteomes" id="UP000004028">
    <property type="component" value="Unassembled WGS sequence"/>
</dbReference>
<reference evidence="1 2" key="1">
    <citation type="submission" date="2010-01" db="EMBL/GenBank/DDBJ databases">
        <authorList>
            <person name="Weinstock G."/>
            <person name="Sodergren E."/>
            <person name="Clifton S."/>
            <person name="Fulton L."/>
            <person name="Fulton B."/>
            <person name="Courtney L."/>
            <person name="Fronick C."/>
            <person name="Harrison M."/>
            <person name="Strong C."/>
            <person name="Farmer C."/>
            <person name="Delahaunty K."/>
            <person name="Markovic C."/>
            <person name="Hall O."/>
            <person name="Minx P."/>
            <person name="Tomlinson C."/>
            <person name="Mitreva M."/>
            <person name="Nelson J."/>
            <person name="Hou S."/>
            <person name="Wollam A."/>
            <person name="Pepin K.H."/>
            <person name="Johnson M."/>
            <person name="Bhonagiri V."/>
            <person name="Nash W.E."/>
            <person name="Warren W."/>
            <person name="Chinwalla A."/>
            <person name="Mardis E.R."/>
            <person name="Wilson R.K."/>
        </authorList>
    </citation>
    <scope>NUCLEOTIDE SEQUENCE [LARGE SCALE GENOMIC DNA]</scope>
    <source>
        <strain evidence="1 2">DSM 2374</strain>
    </source>
</reference>
<organism evidence="1 2">
    <name type="scientific">Methanobrevibacter smithii DSM 2374</name>
    <dbReference type="NCBI Taxonomy" id="521002"/>
    <lineage>
        <taxon>Archaea</taxon>
        <taxon>Methanobacteriati</taxon>
        <taxon>Methanobacteriota</taxon>
        <taxon>Methanomada group</taxon>
        <taxon>Methanobacteria</taxon>
        <taxon>Methanobacteriales</taxon>
        <taxon>Methanobacteriaceae</taxon>
        <taxon>Methanobrevibacter</taxon>
    </lineage>
</organism>
<comment type="caution">
    <text evidence="1">The sequence shown here is derived from an EMBL/GenBank/DDBJ whole genome shotgun (WGS) entry which is preliminary data.</text>
</comment>
<dbReference type="EMBL" id="ABYV02000003">
    <property type="protein sequence ID" value="EFC94023.1"/>
    <property type="molecule type" value="Genomic_DNA"/>
</dbReference>
<dbReference type="AlphaFoldDB" id="D2ZMY4"/>
<dbReference type="HOGENOM" id="CLU_3148033_0_0_2"/>
<evidence type="ECO:0000313" key="1">
    <source>
        <dbReference type="EMBL" id="EFC94023.1"/>
    </source>
</evidence>
<accession>D2ZMY4</accession>
<sequence>MAKPIAKTPVFECEDAIAVLKEMQEAPTQEDKEFAKEIRNQRIILFSR</sequence>
<dbReference type="PATRIC" id="fig|521002.11.peg.177"/>
<gene>
    <name evidence="1" type="ORF">METSMIF1_02184</name>
</gene>